<dbReference type="Proteomes" id="UP000092321">
    <property type="component" value="Unassembled WGS sequence"/>
</dbReference>
<evidence type="ECO:0000313" key="11">
    <source>
        <dbReference type="EMBL" id="OBA27453.1"/>
    </source>
</evidence>
<protein>
    <recommendedName>
        <fullName evidence="10">Dilute domain-containing protein</fullName>
    </recommendedName>
</protein>
<dbReference type="InterPro" id="IPR005549">
    <property type="entry name" value="Kinetochore_Nuf2_N"/>
</dbReference>
<comment type="caution">
    <text evidence="11">The sequence shown here is derived from an EMBL/GenBank/DDBJ whole genome shotgun (WGS) entry which is preliminary data.</text>
</comment>
<evidence type="ECO:0000259" key="10">
    <source>
        <dbReference type="PROSITE" id="PS51126"/>
    </source>
</evidence>
<keyword evidence="5" id="KW-0498">Mitosis</keyword>
<keyword evidence="8" id="KW-0137">Centromere</keyword>
<organism evidence="11 12">
    <name type="scientific">Hanseniaspora valbyensis NRRL Y-1626</name>
    <dbReference type="NCBI Taxonomy" id="766949"/>
    <lineage>
        <taxon>Eukaryota</taxon>
        <taxon>Fungi</taxon>
        <taxon>Dikarya</taxon>
        <taxon>Ascomycota</taxon>
        <taxon>Saccharomycotina</taxon>
        <taxon>Saccharomycetes</taxon>
        <taxon>Saccharomycodales</taxon>
        <taxon>Saccharomycodaceae</taxon>
        <taxon>Hanseniaspora</taxon>
    </lineage>
</organism>
<accession>A0A1B7TFE0</accession>
<dbReference type="InterPro" id="IPR002710">
    <property type="entry name" value="Dilute_dom"/>
</dbReference>
<evidence type="ECO:0000256" key="3">
    <source>
        <dbReference type="ARBA" id="ARBA00022454"/>
    </source>
</evidence>
<feature type="coiled-coil region" evidence="9">
    <location>
        <begin position="398"/>
        <end position="436"/>
    </location>
</feature>
<keyword evidence="6 9" id="KW-0175">Coiled coil</keyword>
<dbReference type="GO" id="GO:0051301">
    <property type="term" value="P:cell division"/>
    <property type="evidence" value="ECO:0007669"/>
    <property type="project" value="UniProtKB-KW"/>
</dbReference>
<dbReference type="GO" id="GO:0031262">
    <property type="term" value="C:Ndc80 complex"/>
    <property type="evidence" value="ECO:0007669"/>
    <property type="project" value="InterPro"/>
</dbReference>
<name>A0A1B7TFE0_9ASCO</name>
<keyword evidence="7" id="KW-0131">Cell cycle</keyword>
<comment type="similarity">
    <text evidence="2">Belongs to the NUF2 family.</text>
</comment>
<reference evidence="12" key="1">
    <citation type="journal article" date="2016" name="Proc. Natl. Acad. Sci. U.S.A.">
        <title>Comparative genomics of biotechnologically important yeasts.</title>
        <authorList>
            <person name="Riley R."/>
            <person name="Haridas S."/>
            <person name="Wolfe K.H."/>
            <person name="Lopes M.R."/>
            <person name="Hittinger C.T."/>
            <person name="Goeker M."/>
            <person name="Salamov A.A."/>
            <person name="Wisecaver J.H."/>
            <person name="Long T.M."/>
            <person name="Calvey C.H."/>
            <person name="Aerts A.L."/>
            <person name="Barry K.W."/>
            <person name="Choi C."/>
            <person name="Clum A."/>
            <person name="Coughlan A.Y."/>
            <person name="Deshpande S."/>
            <person name="Douglass A.P."/>
            <person name="Hanson S.J."/>
            <person name="Klenk H.-P."/>
            <person name="LaButti K.M."/>
            <person name="Lapidus A."/>
            <person name="Lindquist E.A."/>
            <person name="Lipzen A.M."/>
            <person name="Meier-Kolthoff J.P."/>
            <person name="Ohm R.A."/>
            <person name="Otillar R.P."/>
            <person name="Pangilinan J.L."/>
            <person name="Peng Y."/>
            <person name="Rokas A."/>
            <person name="Rosa C.A."/>
            <person name="Scheuner C."/>
            <person name="Sibirny A.A."/>
            <person name="Slot J.C."/>
            <person name="Stielow J.B."/>
            <person name="Sun H."/>
            <person name="Kurtzman C.P."/>
            <person name="Blackwell M."/>
            <person name="Grigoriev I.V."/>
            <person name="Jeffries T.W."/>
        </authorList>
    </citation>
    <scope>NUCLEOTIDE SEQUENCE [LARGE SCALE GENOMIC DNA]</scope>
    <source>
        <strain evidence="12">NRRL Y-1626</strain>
    </source>
</reference>
<evidence type="ECO:0000256" key="7">
    <source>
        <dbReference type="ARBA" id="ARBA00023306"/>
    </source>
</evidence>
<evidence type="ECO:0000256" key="1">
    <source>
        <dbReference type="ARBA" id="ARBA00004584"/>
    </source>
</evidence>
<dbReference type="Pfam" id="PF03800">
    <property type="entry name" value="Nuf2"/>
    <property type="match status" value="1"/>
</dbReference>
<evidence type="ECO:0000256" key="6">
    <source>
        <dbReference type="ARBA" id="ARBA00023054"/>
    </source>
</evidence>
<dbReference type="InterPro" id="IPR038275">
    <property type="entry name" value="Nuf2_N_sf"/>
</dbReference>
<gene>
    <name evidence="11" type="ORF">HANVADRAFT_52206</name>
</gene>
<proteinExistence type="inferred from homology"/>
<keyword evidence="12" id="KW-1185">Reference proteome</keyword>
<keyword evidence="3" id="KW-0158">Chromosome</keyword>
<feature type="coiled-coil region" evidence="9">
    <location>
        <begin position="156"/>
        <end position="231"/>
    </location>
</feature>
<dbReference type="EMBL" id="LXPE01000008">
    <property type="protein sequence ID" value="OBA27453.1"/>
    <property type="molecule type" value="Genomic_DNA"/>
</dbReference>
<feature type="domain" description="Dilute" evidence="10">
    <location>
        <begin position="186"/>
        <end position="364"/>
    </location>
</feature>
<evidence type="ECO:0000256" key="5">
    <source>
        <dbReference type="ARBA" id="ARBA00022776"/>
    </source>
</evidence>
<sequence length="441" mass="52595">MNDYDNMNVDLFPILSVDEIYTILNKQLNYKMITIERLTKINYTRDKDSVFLIDFYKNFIFDYQLSGIKDLDPLETNDMNLFIKNNSDFATNMKLLQFIQQFLPSLGINDFKLTELYNCDLNGNNSKRVIRTMSCLINFIRFSQERLKDVSHLINQIDIQNKLELLQTKLMNLETEDKLFLLNKLEQLNLNNMKKNQELEDINKQKFEMEIENLKNDIDVKNRELVEKSIKIDSFNELVNFLDIDIINDLLSNDINKNLIAYKNFLNQKNQDLKTVNELETFVTKNEIMIKELEQENYNNNNNHNNNNINNLDTNVKDMNDNTDNDIAESEKTLETLQLIHDFLSFEKDVPSVLLTKINNLQKQNNNTQKRISEVIPNWKNILVKKQNILHLFKINLLNKLDTELEKYTELYYKYKEDIILEYDQMNEEMNEYVQNIIEYL</sequence>
<evidence type="ECO:0000256" key="9">
    <source>
        <dbReference type="SAM" id="Coils"/>
    </source>
</evidence>
<evidence type="ECO:0000256" key="4">
    <source>
        <dbReference type="ARBA" id="ARBA00022618"/>
    </source>
</evidence>
<evidence type="ECO:0000313" key="12">
    <source>
        <dbReference type="Proteomes" id="UP000092321"/>
    </source>
</evidence>
<dbReference type="Gene3D" id="1.10.418.60">
    <property type="entry name" value="Ncd80 complex, Nuf2 subunit"/>
    <property type="match status" value="1"/>
</dbReference>
<keyword evidence="4" id="KW-0132">Cell division</keyword>
<comment type="subcellular location">
    <subcellularLocation>
        <location evidence="1">Chromosome</location>
        <location evidence="1">Centromere</location>
    </subcellularLocation>
</comment>
<evidence type="ECO:0000256" key="2">
    <source>
        <dbReference type="ARBA" id="ARBA00005498"/>
    </source>
</evidence>
<dbReference type="AlphaFoldDB" id="A0A1B7TFE0"/>
<evidence type="ECO:0000256" key="8">
    <source>
        <dbReference type="ARBA" id="ARBA00023328"/>
    </source>
</evidence>
<dbReference type="PROSITE" id="PS51126">
    <property type="entry name" value="DILUTE"/>
    <property type="match status" value="1"/>
</dbReference>
<dbReference type="OrthoDB" id="8194677at2759"/>